<evidence type="ECO:0000259" key="4">
    <source>
        <dbReference type="Pfam" id="PF09985"/>
    </source>
</evidence>
<evidence type="ECO:0000259" key="3">
    <source>
        <dbReference type="Pfam" id="PF09137"/>
    </source>
</evidence>
<dbReference type="Pfam" id="PF00723">
    <property type="entry name" value="Glyco_hydro_15"/>
    <property type="match status" value="1"/>
</dbReference>
<dbReference type="RefSeq" id="WP_219527351.1">
    <property type="nucleotide sequence ID" value="NZ_JAHKRM010000002.1"/>
</dbReference>
<proteinExistence type="predicted"/>
<protein>
    <submittedName>
        <fullName evidence="5">Glucodextranase DOMON-like domain-containing protein</fullName>
    </submittedName>
</protein>
<evidence type="ECO:0000313" key="6">
    <source>
        <dbReference type="Proteomes" id="UP001597097"/>
    </source>
</evidence>
<feature type="domain" description="GH15-like" evidence="2">
    <location>
        <begin position="424"/>
        <end position="618"/>
    </location>
</feature>
<evidence type="ECO:0000259" key="2">
    <source>
        <dbReference type="Pfam" id="PF00723"/>
    </source>
</evidence>
<evidence type="ECO:0000256" key="1">
    <source>
        <dbReference type="SAM" id="SignalP"/>
    </source>
</evidence>
<dbReference type="Pfam" id="PF09137">
    <property type="entry name" value="Glucodextran_N"/>
    <property type="match status" value="1"/>
</dbReference>
<feature type="signal peptide" evidence="1">
    <location>
        <begin position="1"/>
        <end position="27"/>
    </location>
</feature>
<feature type="domain" description="Glucodextranase-like C-terminal" evidence="4">
    <location>
        <begin position="859"/>
        <end position="1075"/>
    </location>
</feature>
<dbReference type="EMBL" id="JBHUCM010000013">
    <property type="protein sequence ID" value="MFD1538572.1"/>
    <property type="molecule type" value="Genomic_DNA"/>
</dbReference>
<evidence type="ECO:0000313" key="5">
    <source>
        <dbReference type="EMBL" id="MFD1538572.1"/>
    </source>
</evidence>
<dbReference type="Pfam" id="PF09985">
    <property type="entry name" value="Glucodextran_C"/>
    <property type="match status" value="1"/>
</dbReference>
<dbReference type="CDD" id="cd07430">
    <property type="entry name" value="GH15_N"/>
    <property type="match status" value="1"/>
</dbReference>
<keyword evidence="1" id="KW-0732">Signal</keyword>
<dbReference type="Proteomes" id="UP001597097">
    <property type="component" value="Unassembled WGS sequence"/>
</dbReference>
<name>A0ABW4G780_9ACTN</name>
<dbReference type="InterPro" id="IPR019248">
    <property type="entry name" value="Glucodextran_C"/>
</dbReference>
<dbReference type="InterPro" id="IPR011613">
    <property type="entry name" value="GH15-like"/>
</dbReference>
<organism evidence="5 6">
    <name type="scientific">Nonomuraea guangzhouensis</name>
    <dbReference type="NCBI Taxonomy" id="1291555"/>
    <lineage>
        <taxon>Bacteria</taxon>
        <taxon>Bacillati</taxon>
        <taxon>Actinomycetota</taxon>
        <taxon>Actinomycetes</taxon>
        <taxon>Streptosporangiales</taxon>
        <taxon>Streptosporangiaceae</taxon>
        <taxon>Nonomuraea</taxon>
    </lineage>
</organism>
<feature type="domain" description="Glucodextranase N-terminal" evidence="3">
    <location>
        <begin position="32"/>
        <end position="306"/>
    </location>
</feature>
<dbReference type="InterPro" id="IPR015220">
    <property type="entry name" value="Glucodextranase_N"/>
</dbReference>
<feature type="chain" id="PRO_5045261364" evidence="1">
    <location>
        <begin position="28"/>
        <end position="1088"/>
    </location>
</feature>
<keyword evidence="6" id="KW-1185">Reference proteome</keyword>
<gene>
    <name evidence="5" type="ORF">ACFSJ0_16065</name>
</gene>
<sequence length="1088" mass="113007">MATVRRFALALAVSAALAGLPGMPAQAREPGPAGPGAPSHFGLARKDCVGTAAGRASKVWYTVAGGVLSDVYEPTIDNTNVETMQFAVTDGRTFTELQSRDTTYKVTTDRSGMTCTITSSSKSGRYRLTTTYLTDPGSDAVVVRTRLQPPGLRLYVRLDASVNGNGGGGAPNGGADSGVVDGPTGAPIISDANTETSAPARDYAVPTHLALRAERRLPQANVGYAGTPGDGAAQLDTDHTLTPNASAPDGNVVATARLPLDGSGEVTFALGFGRTAGAASRTAGEAAARPFETTRTRYEAGWAAYDAGLRKPPAALADAYRLSANVLKASEDKTFPGAVVASLASPWGQAVGAGEKVGGKTVYFGSYREVFARDLYEAFTGFLTDGDLATARATARFLLERQQLPDGRLPRNSLLNGRLAPDSGGDQLDETAYPILMAHQSGVGAELWEHVRQAADFLVAHGPAFGVERWEEQQGYSPSTIAAEIAGLVAAGEIAAGKDDQSRARLYRATADHFARSIKSWTVTTTGPYAPRYFLRLSRTGDPDAASPYNLGNGGPTEDQRRVVDAGFLELTRLGILPATDPDVLASLPVVDRVIRRTTPNGQGWYRYGSDTEGTEDGYGDCYEPDPTSCLPSGRPWPTANTGSGHLWPVLSGERAEQALQTGDTRTAAALLAAMRAMSSGTGLVPEQAWENPDLAAAPYGTDPATASIGFRYGGPAGSASPLTWAQAQEVRLILSLATGHPAEQPELVRRRYAAHGMPAAAPLTVTAPAEGSTVAGTSVTVEGTTAPGARVDVAATPIDIGTATEVVSVRAGADGGFTARAPVSFGEVALTVTATTSDGRTGYARRSVVGDITGATTVLDVTDPDGDDNGPGTYAYPTAADFHAGAFDLRRFQVIMDASTVYLRAELRDLTPTFGNQIGAQLLDVYVQDPAVATRSTDPAFPQRNYRIAGQDAWSQRIEAQGFGAPVWVTAAGTALTGAAVRGSGTTRTITIAVPKAVFGTPGPGWRFAVVLTGQDGFSSDQARGFAAAPQPYQFGVCAPGGTGALCAFDPGGVPKAMDVITPAGQSQADELNPLLGPATLRAVTTP</sequence>
<dbReference type="CDD" id="cd09626">
    <property type="entry name" value="DOMON_glucodextranase_like"/>
    <property type="match status" value="1"/>
</dbReference>
<dbReference type="PANTHER" id="PTHR31616">
    <property type="entry name" value="TREHALASE"/>
    <property type="match status" value="1"/>
</dbReference>
<dbReference type="PANTHER" id="PTHR31616:SF0">
    <property type="entry name" value="GLUCAN 1,4-ALPHA-GLUCOSIDASE"/>
    <property type="match status" value="1"/>
</dbReference>
<accession>A0ABW4G780</accession>
<comment type="caution">
    <text evidence="5">The sequence shown here is derived from an EMBL/GenBank/DDBJ whole genome shotgun (WGS) entry which is preliminary data.</text>
</comment>
<reference evidence="6" key="1">
    <citation type="journal article" date="2019" name="Int. J. Syst. Evol. Microbiol.">
        <title>The Global Catalogue of Microorganisms (GCM) 10K type strain sequencing project: providing services to taxonomists for standard genome sequencing and annotation.</title>
        <authorList>
            <consortium name="The Broad Institute Genomics Platform"/>
            <consortium name="The Broad Institute Genome Sequencing Center for Infectious Disease"/>
            <person name="Wu L."/>
            <person name="Ma J."/>
        </authorList>
    </citation>
    <scope>NUCLEOTIDE SEQUENCE [LARGE SCALE GENOMIC DNA]</scope>
    <source>
        <strain evidence="6">CGMCC 1.15399</strain>
    </source>
</reference>